<proteinExistence type="predicted"/>
<evidence type="ECO:0000256" key="1">
    <source>
        <dbReference type="SAM" id="MobiDB-lite"/>
    </source>
</evidence>
<dbReference type="EMBL" id="CP034669">
    <property type="protein sequence ID" value="QAT86982.1"/>
    <property type="molecule type" value="Genomic_DNA"/>
</dbReference>
<feature type="region of interest" description="Disordered" evidence="1">
    <location>
        <begin position="242"/>
        <end position="263"/>
    </location>
</feature>
<accession>A0A410RYQ5</accession>
<organism evidence="2 3">
    <name type="scientific">Corallococcus coralloides</name>
    <name type="common">Myxococcus coralloides</name>
    <dbReference type="NCBI Taxonomy" id="184914"/>
    <lineage>
        <taxon>Bacteria</taxon>
        <taxon>Pseudomonadati</taxon>
        <taxon>Myxococcota</taxon>
        <taxon>Myxococcia</taxon>
        <taxon>Myxococcales</taxon>
        <taxon>Cystobacterineae</taxon>
        <taxon>Myxococcaceae</taxon>
        <taxon>Corallococcus</taxon>
    </lineage>
</organism>
<dbReference type="AlphaFoldDB" id="A0A410RYQ5"/>
<evidence type="ECO:0000313" key="3">
    <source>
        <dbReference type="Proteomes" id="UP000288758"/>
    </source>
</evidence>
<protein>
    <submittedName>
        <fullName evidence="2">Uncharacterized protein</fullName>
    </submittedName>
</protein>
<reference evidence="2 3" key="1">
    <citation type="submission" date="2018-12" db="EMBL/GenBank/DDBJ databases">
        <title>Complete Genome Sequence of the Corallopyronin A producing Myxobacterium Corallococcus coralloides B035.</title>
        <authorList>
            <person name="Bouhired S.M."/>
            <person name="Rupp O."/>
            <person name="Blom J."/>
            <person name="Schaeberle T.F."/>
            <person name="Kehraus S."/>
            <person name="Schiefer A."/>
            <person name="Pfarr K."/>
            <person name="Goesmann A."/>
            <person name="Hoerauf A."/>
            <person name="Koenig G.M."/>
        </authorList>
    </citation>
    <scope>NUCLEOTIDE SEQUENCE [LARGE SCALE GENOMIC DNA]</scope>
    <source>
        <strain evidence="2 3">B035</strain>
    </source>
</reference>
<dbReference type="Proteomes" id="UP000288758">
    <property type="component" value="Chromosome"/>
</dbReference>
<evidence type="ECO:0000313" key="2">
    <source>
        <dbReference type="EMBL" id="QAT86982.1"/>
    </source>
</evidence>
<gene>
    <name evidence="2" type="ORF">EJ065_5448</name>
</gene>
<name>A0A410RYQ5_CORCK</name>
<sequence>MGEMGPGGCRDLGRRGEGLQHALIASLQQCRQFVLKRPHVALVKDRHHAEGPLAQRLSAHVRQQLGGASHECPLQGLNEEHVPGTRRHPRCLPQQLELRLRAGFPRLPARRVLELEARTPQPVQVEVRGLHAAVRQQLHQHLPLEAEGALQEPPRLRVSRVMQRQTQVLQRQRFIQCHRACLASGALHHQAARRQPSQRLADGAPAHVIAARQLRFRTKLPARVQPPQRDIALELRLHISHESSPFHPHPHSSSQHRHPTTGV</sequence>
<feature type="compositionally biased region" description="Basic residues" evidence="1">
    <location>
        <begin position="248"/>
        <end position="263"/>
    </location>
</feature>